<evidence type="ECO:0000313" key="1">
    <source>
        <dbReference type="EMBL" id="KAI0030849.1"/>
    </source>
</evidence>
<name>A0ACB8QGB8_9AGAM</name>
<dbReference type="Proteomes" id="UP000814128">
    <property type="component" value="Unassembled WGS sequence"/>
</dbReference>
<reference evidence="1" key="1">
    <citation type="submission" date="2021-02" db="EMBL/GenBank/DDBJ databases">
        <authorList>
            <consortium name="DOE Joint Genome Institute"/>
            <person name="Ahrendt S."/>
            <person name="Looney B.P."/>
            <person name="Miyauchi S."/>
            <person name="Morin E."/>
            <person name="Drula E."/>
            <person name="Courty P.E."/>
            <person name="Chicoki N."/>
            <person name="Fauchery L."/>
            <person name="Kohler A."/>
            <person name="Kuo A."/>
            <person name="Labutti K."/>
            <person name="Pangilinan J."/>
            <person name="Lipzen A."/>
            <person name="Riley R."/>
            <person name="Andreopoulos W."/>
            <person name="He G."/>
            <person name="Johnson J."/>
            <person name="Barry K.W."/>
            <person name="Grigoriev I.V."/>
            <person name="Nagy L."/>
            <person name="Hibbett D."/>
            <person name="Henrissat B."/>
            <person name="Matheny P.B."/>
            <person name="Labbe J."/>
            <person name="Martin F."/>
        </authorList>
    </citation>
    <scope>NUCLEOTIDE SEQUENCE</scope>
    <source>
        <strain evidence="1">EC-137</strain>
    </source>
</reference>
<keyword evidence="2" id="KW-1185">Reference proteome</keyword>
<organism evidence="1 2">
    <name type="scientific">Vararia minispora EC-137</name>
    <dbReference type="NCBI Taxonomy" id="1314806"/>
    <lineage>
        <taxon>Eukaryota</taxon>
        <taxon>Fungi</taxon>
        <taxon>Dikarya</taxon>
        <taxon>Basidiomycota</taxon>
        <taxon>Agaricomycotina</taxon>
        <taxon>Agaricomycetes</taxon>
        <taxon>Russulales</taxon>
        <taxon>Lachnocladiaceae</taxon>
        <taxon>Vararia</taxon>
    </lineage>
</organism>
<reference evidence="1" key="2">
    <citation type="journal article" date="2022" name="New Phytol.">
        <title>Evolutionary transition to the ectomycorrhizal habit in the genomes of a hyperdiverse lineage of mushroom-forming fungi.</title>
        <authorList>
            <person name="Looney B."/>
            <person name="Miyauchi S."/>
            <person name="Morin E."/>
            <person name="Drula E."/>
            <person name="Courty P.E."/>
            <person name="Kohler A."/>
            <person name="Kuo A."/>
            <person name="LaButti K."/>
            <person name="Pangilinan J."/>
            <person name="Lipzen A."/>
            <person name="Riley R."/>
            <person name="Andreopoulos W."/>
            <person name="He G."/>
            <person name="Johnson J."/>
            <person name="Nolan M."/>
            <person name="Tritt A."/>
            <person name="Barry K.W."/>
            <person name="Grigoriev I.V."/>
            <person name="Nagy L.G."/>
            <person name="Hibbett D."/>
            <person name="Henrissat B."/>
            <person name="Matheny P.B."/>
            <person name="Labbe J."/>
            <person name="Martin F.M."/>
        </authorList>
    </citation>
    <scope>NUCLEOTIDE SEQUENCE</scope>
    <source>
        <strain evidence="1">EC-137</strain>
    </source>
</reference>
<accession>A0ACB8QGB8</accession>
<comment type="caution">
    <text evidence="1">The sequence shown here is derived from an EMBL/GenBank/DDBJ whole genome shotgun (WGS) entry which is preliminary data.</text>
</comment>
<proteinExistence type="predicted"/>
<evidence type="ECO:0000313" key="2">
    <source>
        <dbReference type="Proteomes" id="UP000814128"/>
    </source>
</evidence>
<sequence length="533" mass="59341">MSSPVPIEIDDDHVSTHSIAQSRTPTVYEGQVGRIPSAEKKEAQLFVVEFEPDDPDNPHNWSRSYRWFLTFASGLLVLNATFASAAPSGILPSLMEQMDFSEEVASLVVAIFVAGYCVGPLLWGPLSEQIGRRPVFLISFVFYTGFQVGCALSRNTASMLVFRFLSGVFAAAPLTNSGALLGDIWDASTRGKAMTLFSCAPFAGPALGPTVSGWIEVTGTDWRWLFWVLTMFAGVCLVLTFFTIKETYSPVLLVQKARRVRKETGDSRYYAPLEDDKLSISDRLNKILATPFKILFQEPVLIALTVYMSFIYGCMYLLFEAYPIVFTQDHHLNAGFSGLMFLPISLGGLAGVGVYLLVFSPRYDRYIKEYAPLPVPPEKRMEVMAVAAPLYAISFFWFGWTSYSWISFWAPMMAGSIMGFSILLLMLSLINYIVDTYLYYAASALSANTVARSIFVLNMALQLFATQMFNALNPRWASTLLGCFAALMVPMPFLLIRYGPFLRTKSKFAPNLSFGTLKNVPEEKELTVPEDSV</sequence>
<protein>
    <submittedName>
        <fullName evidence="1">Major facilitator superfamily domain-containing protein</fullName>
    </submittedName>
</protein>
<dbReference type="EMBL" id="MU273603">
    <property type="protein sequence ID" value="KAI0030849.1"/>
    <property type="molecule type" value="Genomic_DNA"/>
</dbReference>
<gene>
    <name evidence="1" type="ORF">K488DRAFT_53304</name>
</gene>